<feature type="region of interest" description="Disordered" evidence="2">
    <location>
        <begin position="1"/>
        <end position="24"/>
    </location>
</feature>
<dbReference type="Proteomes" id="UP000268652">
    <property type="component" value="Unassembled WGS sequence"/>
</dbReference>
<gene>
    <name evidence="4" type="ORF">D7318_12900</name>
    <name evidence="3" type="ORF">D7319_11945</name>
</gene>
<evidence type="ECO:0000313" key="6">
    <source>
        <dbReference type="Proteomes" id="UP000275024"/>
    </source>
</evidence>
<comment type="caution">
    <text evidence="3">The sequence shown here is derived from an EMBL/GenBank/DDBJ whole genome shotgun (WGS) entry which is preliminary data.</text>
</comment>
<dbReference type="EMBL" id="RBDX01000007">
    <property type="protein sequence ID" value="RKN09752.1"/>
    <property type="molecule type" value="Genomic_DNA"/>
</dbReference>
<proteinExistence type="predicted"/>
<evidence type="ECO:0000313" key="4">
    <source>
        <dbReference type="EMBL" id="RKN23389.1"/>
    </source>
</evidence>
<accession>A0A3A9WAT8</accession>
<name>A0A3A9WAT8_9ACTN</name>
<keyword evidence="5" id="KW-1185">Reference proteome</keyword>
<dbReference type="EMBL" id="RBDY01000007">
    <property type="protein sequence ID" value="RKN23389.1"/>
    <property type="molecule type" value="Genomic_DNA"/>
</dbReference>
<evidence type="ECO:0000256" key="2">
    <source>
        <dbReference type="SAM" id="MobiDB-lite"/>
    </source>
</evidence>
<evidence type="ECO:0000256" key="1">
    <source>
        <dbReference type="SAM" id="Coils"/>
    </source>
</evidence>
<protein>
    <submittedName>
        <fullName evidence="3">Uncharacterized protein</fullName>
    </submittedName>
</protein>
<feature type="coiled-coil region" evidence="1">
    <location>
        <begin position="31"/>
        <end position="58"/>
    </location>
</feature>
<reference evidence="5 6" key="1">
    <citation type="submission" date="2018-09" db="EMBL/GenBank/DDBJ databases">
        <title>Streptomyces sp. nov. DS1-2, an endophytic actinomycete isolated from roots of Dendrobium scabrilingue.</title>
        <authorList>
            <person name="Kuncharoen N."/>
            <person name="Kudo T."/>
            <person name="Ohkuma M."/>
            <person name="Yuki M."/>
            <person name="Tanasupawat S."/>
        </authorList>
    </citation>
    <scope>NUCLEOTIDE SEQUENCE [LARGE SCALE GENOMIC DNA]</scope>
    <source>
        <strain evidence="3 6">AZ1-7</strain>
        <strain evidence="4 5">DS1-2</strain>
    </source>
</reference>
<dbReference type="Proteomes" id="UP000275024">
    <property type="component" value="Unassembled WGS sequence"/>
</dbReference>
<feature type="compositionally biased region" description="Gly residues" evidence="2">
    <location>
        <begin position="11"/>
        <end position="22"/>
    </location>
</feature>
<dbReference type="AlphaFoldDB" id="A0A3A9WAT8"/>
<organism evidence="3 6">
    <name type="scientific">Streptomyces radicis</name>
    <dbReference type="NCBI Taxonomy" id="1750517"/>
    <lineage>
        <taxon>Bacteria</taxon>
        <taxon>Bacillati</taxon>
        <taxon>Actinomycetota</taxon>
        <taxon>Actinomycetes</taxon>
        <taxon>Kitasatosporales</taxon>
        <taxon>Streptomycetaceae</taxon>
        <taxon>Streptomyces</taxon>
    </lineage>
</organism>
<evidence type="ECO:0000313" key="3">
    <source>
        <dbReference type="EMBL" id="RKN09752.1"/>
    </source>
</evidence>
<evidence type="ECO:0000313" key="5">
    <source>
        <dbReference type="Proteomes" id="UP000268652"/>
    </source>
</evidence>
<sequence length="68" mass="7154">MKETEKTGETGVSGGGTAGTGAGFDRVHGRLEALDTDIAQLRESIAELRRTIDSHQQEVTAALSGRRG</sequence>
<keyword evidence="1" id="KW-0175">Coiled coil</keyword>